<evidence type="ECO:0000256" key="7">
    <source>
        <dbReference type="SAM" id="MobiDB-lite"/>
    </source>
</evidence>
<evidence type="ECO:0008006" key="10">
    <source>
        <dbReference type="Google" id="ProtNLM"/>
    </source>
</evidence>
<keyword evidence="4 8" id="KW-0812">Transmembrane</keyword>
<keyword evidence="3" id="KW-0813">Transport</keyword>
<gene>
    <name evidence="9" type="ORF">TGEB3V08_LOCUS83</name>
</gene>
<feature type="transmembrane region" description="Helical" evidence="8">
    <location>
        <begin position="480"/>
        <end position="501"/>
    </location>
</feature>
<dbReference type="PROSITE" id="PS00221">
    <property type="entry name" value="MIP"/>
    <property type="match status" value="1"/>
</dbReference>
<feature type="transmembrane region" description="Helical" evidence="8">
    <location>
        <begin position="563"/>
        <end position="583"/>
    </location>
</feature>
<keyword evidence="5 8" id="KW-1133">Transmembrane helix</keyword>
<dbReference type="InterPro" id="IPR034294">
    <property type="entry name" value="Aquaporin_transptr"/>
</dbReference>
<organism evidence="9">
    <name type="scientific">Timema genevievae</name>
    <name type="common">Walking stick</name>
    <dbReference type="NCBI Taxonomy" id="629358"/>
    <lineage>
        <taxon>Eukaryota</taxon>
        <taxon>Metazoa</taxon>
        <taxon>Ecdysozoa</taxon>
        <taxon>Arthropoda</taxon>
        <taxon>Hexapoda</taxon>
        <taxon>Insecta</taxon>
        <taxon>Pterygota</taxon>
        <taxon>Neoptera</taxon>
        <taxon>Polyneoptera</taxon>
        <taxon>Phasmatodea</taxon>
        <taxon>Timematodea</taxon>
        <taxon>Timematoidea</taxon>
        <taxon>Timematidae</taxon>
        <taxon>Timema</taxon>
    </lineage>
</organism>
<feature type="transmembrane region" description="Helical" evidence="8">
    <location>
        <begin position="283"/>
        <end position="302"/>
    </location>
</feature>
<evidence type="ECO:0000256" key="5">
    <source>
        <dbReference type="ARBA" id="ARBA00022989"/>
    </source>
</evidence>
<proteinExistence type="inferred from homology"/>
<evidence type="ECO:0000256" key="6">
    <source>
        <dbReference type="ARBA" id="ARBA00023136"/>
    </source>
</evidence>
<dbReference type="AlphaFoldDB" id="A0A7R9JML5"/>
<feature type="transmembrane region" description="Helical" evidence="8">
    <location>
        <begin position="334"/>
        <end position="352"/>
    </location>
</feature>
<feature type="transmembrane region" description="Helical" evidence="8">
    <location>
        <begin position="530"/>
        <end position="551"/>
    </location>
</feature>
<feature type="region of interest" description="Disordered" evidence="7">
    <location>
        <begin position="400"/>
        <end position="426"/>
    </location>
</feature>
<dbReference type="PANTHER" id="PTHR19139">
    <property type="entry name" value="AQUAPORIN TRANSPORTER"/>
    <property type="match status" value="1"/>
</dbReference>
<keyword evidence="6 8" id="KW-0472">Membrane</keyword>
<evidence type="ECO:0000256" key="4">
    <source>
        <dbReference type="ARBA" id="ARBA00022692"/>
    </source>
</evidence>
<dbReference type="InterPro" id="IPR000425">
    <property type="entry name" value="MIP"/>
</dbReference>
<evidence type="ECO:0000256" key="3">
    <source>
        <dbReference type="ARBA" id="ARBA00022448"/>
    </source>
</evidence>
<feature type="transmembrane region" description="Helical" evidence="8">
    <location>
        <begin position="446"/>
        <end position="473"/>
    </location>
</feature>
<comment type="similarity">
    <text evidence="2">Belongs to the MIP/aquaporin (TC 1.A.8) family.</text>
</comment>
<evidence type="ECO:0000256" key="2">
    <source>
        <dbReference type="ARBA" id="ARBA00006175"/>
    </source>
</evidence>
<protein>
    <recommendedName>
        <fullName evidence="10">Aquaporin</fullName>
    </recommendedName>
</protein>
<dbReference type="SUPFAM" id="SSF81338">
    <property type="entry name" value="Aquaporin-like"/>
    <property type="match status" value="2"/>
</dbReference>
<reference evidence="9" key="1">
    <citation type="submission" date="2020-11" db="EMBL/GenBank/DDBJ databases">
        <authorList>
            <person name="Tran Van P."/>
        </authorList>
    </citation>
    <scope>NUCLEOTIDE SEQUENCE</scope>
</reference>
<evidence type="ECO:0000256" key="8">
    <source>
        <dbReference type="SAM" id="Phobius"/>
    </source>
</evidence>
<comment type="subcellular location">
    <subcellularLocation>
        <location evidence="1">Membrane</location>
        <topology evidence="1">Multi-pass membrane protein</topology>
    </subcellularLocation>
</comment>
<evidence type="ECO:0000313" key="9">
    <source>
        <dbReference type="EMBL" id="CAD7585582.1"/>
    </source>
</evidence>
<dbReference type="EMBL" id="OE839111">
    <property type="protein sequence ID" value="CAD7585582.1"/>
    <property type="molecule type" value="Genomic_DNA"/>
</dbReference>
<name>A0A7R9JML5_TIMGE</name>
<accession>A0A7R9JML5</accession>
<sequence length="668" mass="72630">MRSPMWAKAKFNLVPTKVDTWIAINLAFYGLPVTERLGFESLQEVCCLHKHLVVIRSCRQPNRSLVALKPSSEKRRRYRIVGVDTRLLPRGLRCYILVSTASNLGPTKAHPGPGYPSSRSHHQSYHLNGYDYSPVVSWRCRPSSLGRALDLKPIRLIIQTLARIVTHQREWSLLARNEIPLARPYFGTIRFKSFVFARVVNILPNFWACNPGKGISISWPSAARTTSIVGEAPLDSLTPASLPTLRRGLALTPELRRKKFLGGGTVFGQDSVRTVLNIALAEFLGTGFLVFLGCMGTVVGLGEFPPTHLQISITFGMVVATAIQLNLAQGKDAGLSSAGCGAAGLYLAQYLTSVLNGMPKSFTAPLINDVLLSQQIRLLSLIRQSLNCFTHLIPHLTSQLPPPASTSDPTPDHFTDPRVTPSPTNLVGNNQKLPTLNNSSPLVTSLVVLFQLIGHISAAHLNPAVSVAAIILGKINIPMAVVYILAELSGGIAGFGLLQVVTPDSILRSKSNGSCCALCVTLPHPELSAFQAVLAEALATSVLILVVCAVWDKRNERNTDSVPLRFGFTVMAIASAEGPYTGASMNPARSLGPVIWTGVWESHWVYWVGPIVGAVLTSFMYKQVFDRTPTNVIQVTEDDNEQAIPLQSNRHSKELEAERGSNLNITQA</sequence>
<evidence type="ECO:0000256" key="1">
    <source>
        <dbReference type="ARBA" id="ARBA00004141"/>
    </source>
</evidence>
<feature type="transmembrane region" description="Helical" evidence="8">
    <location>
        <begin position="308"/>
        <end position="327"/>
    </location>
</feature>
<dbReference type="InterPro" id="IPR022357">
    <property type="entry name" value="MIP_CS"/>
</dbReference>
<feature type="transmembrane region" description="Helical" evidence="8">
    <location>
        <begin position="603"/>
        <end position="621"/>
    </location>
</feature>
<dbReference type="GO" id="GO:0015267">
    <property type="term" value="F:channel activity"/>
    <property type="evidence" value="ECO:0007669"/>
    <property type="project" value="InterPro"/>
</dbReference>
<dbReference type="PANTHER" id="PTHR19139:SF270">
    <property type="entry name" value="ENTOMOGLYCEROPORIN 1-RELATED"/>
    <property type="match status" value="1"/>
</dbReference>
<dbReference type="Pfam" id="PF00230">
    <property type="entry name" value="MIP"/>
    <property type="match status" value="1"/>
</dbReference>
<dbReference type="Gene3D" id="1.20.1080.10">
    <property type="entry name" value="Glycerol uptake facilitator protein"/>
    <property type="match status" value="2"/>
</dbReference>
<dbReference type="GO" id="GO:0005886">
    <property type="term" value="C:plasma membrane"/>
    <property type="evidence" value="ECO:0007669"/>
    <property type="project" value="TreeGrafter"/>
</dbReference>
<dbReference type="PRINTS" id="PR00783">
    <property type="entry name" value="MINTRINSICP"/>
</dbReference>
<dbReference type="InterPro" id="IPR023271">
    <property type="entry name" value="Aquaporin-like"/>
</dbReference>